<dbReference type="AlphaFoldDB" id="A0AAV0AJG9"/>
<proteinExistence type="predicted"/>
<evidence type="ECO:0000313" key="3">
    <source>
        <dbReference type="Proteomes" id="UP001153365"/>
    </source>
</evidence>
<comment type="caution">
    <text evidence="2">The sequence shown here is derived from an EMBL/GenBank/DDBJ whole genome shotgun (WGS) entry which is preliminary data.</text>
</comment>
<reference evidence="2" key="1">
    <citation type="submission" date="2022-06" db="EMBL/GenBank/DDBJ databases">
        <authorList>
            <consortium name="SYNGENTA / RWTH Aachen University"/>
        </authorList>
    </citation>
    <scope>NUCLEOTIDE SEQUENCE</scope>
</reference>
<keyword evidence="3" id="KW-1185">Reference proteome</keyword>
<accession>A0AAV0AJG9</accession>
<evidence type="ECO:0000256" key="1">
    <source>
        <dbReference type="SAM" id="MobiDB-lite"/>
    </source>
</evidence>
<feature type="region of interest" description="Disordered" evidence="1">
    <location>
        <begin position="165"/>
        <end position="193"/>
    </location>
</feature>
<feature type="compositionally biased region" description="Basic and acidic residues" evidence="1">
    <location>
        <begin position="183"/>
        <end position="193"/>
    </location>
</feature>
<sequence length="338" mass="37407">MPRPRRNSLPAPFSPISSLPSNIGPPPSPHSGPSPALSDFSTESADWMDGTNGFTAVKQFTTPCEFCKRNQLVCCASTTGKAAKWEACRVSKVKCNFSEPTETRGPHVWCNPTIKAYGYEHPIARTPTEDMDSGVSSKAPSGKSRLMVAVGIPSEQIIRAFRTSGGLSGSHESDFSEVEDAQEDLRNEVEPATQKRKECMREVIDLEDQSQVSYSNPVNAPVHRPEIEAGPSSPNRLSPGLGLVPWTFDHPSEDVLEFENDKERARRLLVNTHRLLGAHVGEMVIGASNHRYSEFVQRGREMDGLLNHAITQLSDWYETMRVLNGMIHTVKEKLKILL</sequence>
<name>A0AAV0AJG9_PHAPC</name>
<feature type="compositionally biased region" description="Pro residues" evidence="1">
    <location>
        <begin position="23"/>
        <end position="32"/>
    </location>
</feature>
<gene>
    <name evidence="2" type="ORF">PPACK8108_LOCUS1972</name>
</gene>
<protein>
    <submittedName>
        <fullName evidence="2">Uncharacterized protein</fullName>
    </submittedName>
</protein>
<organism evidence="2 3">
    <name type="scientific">Phakopsora pachyrhizi</name>
    <name type="common">Asian soybean rust disease fungus</name>
    <dbReference type="NCBI Taxonomy" id="170000"/>
    <lineage>
        <taxon>Eukaryota</taxon>
        <taxon>Fungi</taxon>
        <taxon>Dikarya</taxon>
        <taxon>Basidiomycota</taxon>
        <taxon>Pucciniomycotina</taxon>
        <taxon>Pucciniomycetes</taxon>
        <taxon>Pucciniales</taxon>
        <taxon>Phakopsoraceae</taxon>
        <taxon>Phakopsora</taxon>
    </lineage>
</organism>
<dbReference type="EMBL" id="CALTRL010000343">
    <property type="protein sequence ID" value="CAH7667567.1"/>
    <property type="molecule type" value="Genomic_DNA"/>
</dbReference>
<evidence type="ECO:0000313" key="2">
    <source>
        <dbReference type="EMBL" id="CAH7667567.1"/>
    </source>
</evidence>
<dbReference type="Proteomes" id="UP001153365">
    <property type="component" value="Unassembled WGS sequence"/>
</dbReference>
<feature type="region of interest" description="Disordered" evidence="1">
    <location>
        <begin position="1"/>
        <end position="44"/>
    </location>
</feature>